<proteinExistence type="predicted"/>
<comment type="caution">
    <text evidence="2">The sequence shown here is derived from an EMBL/GenBank/DDBJ whole genome shotgun (WGS) entry which is preliminary data.</text>
</comment>
<gene>
    <name evidence="2" type="ORF">NEOCIP111885_03416</name>
</gene>
<organism evidence="2 3">
    <name type="scientific">Pseudoneobacillus rhizosphaerae</name>
    <dbReference type="NCBI Taxonomy" id="2880968"/>
    <lineage>
        <taxon>Bacteria</taxon>
        <taxon>Bacillati</taxon>
        <taxon>Bacillota</taxon>
        <taxon>Bacilli</taxon>
        <taxon>Bacillales</taxon>
        <taxon>Bacillaceae</taxon>
        <taxon>Pseudoneobacillus</taxon>
    </lineage>
</organism>
<evidence type="ECO:0008006" key="4">
    <source>
        <dbReference type="Google" id="ProtNLM"/>
    </source>
</evidence>
<accession>A0A9C7GCA4</accession>
<dbReference type="RefSeq" id="WP_230497904.1">
    <property type="nucleotide sequence ID" value="NZ_CAKJTG010000022.1"/>
</dbReference>
<feature type="region of interest" description="Disordered" evidence="1">
    <location>
        <begin position="69"/>
        <end position="99"/>
    </location>
</feature>
<reference evidence="2" key="1">
    <citation type="submission" date="2021-10" db="EMBL/GenBank/DDBJ databases">
        <authorList>
            <person name="Criscuolo A."/>
        </authorList>
    </citation>
    <scope>NUCLEOTIDE SEQUENCE</scope>
    <source>
        <strain evidence="2">CIP111885</strain>
    </source>
</reference>
<protein>
    <recommendedName>
        <fullName evidence="4">Cytosolic protein</fullName>
    </recommendedName>
</protein>
<evidence type="ECO:0000313" key="3">
    <source>
        <dbReference type="Proteomes" id="UP000789845"/>
    </source>
</evidence>
<evidence type="ECO:0000256" key="1">
    <source>
        <dbReference type="SAM" id="MobiDB-lite"/>
    </source>
</evidence>
<dbReference type="EMBL" id="CAKJTG010000022">
    <property type="protein sequence ID" value="CAG9609673.1"/>
    <property type="molecule type" value="Genomic_DNA"/>
</dbReference>
<name>A0A9C7GCA4_9BACI</name>
<feature type="region of interest" description="Disordered" evidence="1">
    <location>
        <begin position="23"/>
        <end position="55"/>
    </location>
</feature>
<evidence type="ECO:0000313" key="2">
    <source>
        <dbReference type="EMBL" id="CAG9609673.1"/>
    </source>
</evidence>
<feature type="compositionally biased region" description="Basic and acidic residues" evidence="1">
    <location>
        <begin position="37"/>
        <end position="54"/>
    </location>
</feature>
<dbReference type="Proteomes" id="UP000789845">
    <property type="component" value="Unassembled WGS sequence"/>
</dbReference>
<keyword evidence="3" id="KW-1185">Reference proteome</keyword>
<dbReference type="AlphaFoldDB" id="A0A9C7GCA4"/>
<sequence>MAEKKDSEKYGDFSNVEAGRNFLTVNHMPEGPYGSPIDKDKPVQNKRNPWKEGQRTYSAYNYEFKTFHENLPRQMDGAHPTHDDPKTGEQPPYEDYREH</sequence>